<feature type="region of interest" description="Disordered" evidence="7">
    <location>
        <begin position="1"/>
        <end position="36"/>
    </location>
</feature>
<gene>
    <name evidence="9" type="ORF">OIU85_014436</name>
</gene>
<evidence type="ECO:0000313" key="9">
    <source>
        <dbReference type="EMBL" id="KAJ6670573.1"/>
    </source>
</evidence>
<reference evidence="9" key="1">
    <citation type="submission" date="2022-11" db="EMBL/GenBank/DDBJ databases">
        <authorList>
            <person name="Hyden B.L."/>
            <person name="Feng K."/>
            <person name="Yates T."/>
            <person name="Jawdy S."/>
            <person name="Smart L.B."/>
            <person name="Muchero W."/>
        </authorList>
    </citation>
    <scope>NUCLEOTIDE SEQUENCE</scope>
    <source>
        <tissue evidence="9">Shoot tip</tissue>
    </source>
</reference>
<evidence type="ECO:0000259" key="8">
    <source>
        <dbReference type="PROSITE" id="PS51294"/>
    </source>
</evidence>
<dbReference type="EMBL" id="JAPFFL010000019">
    <property type="protein sequence ID" value="KAJ6670573.1"/>
    <property type="molecule type" value="Genomic_DNA"/>
</dbReference>
<dbReference type="AlphaFoldDB" id="A0A9Q0NIT4"/>
<comment type="caution">
    <text evidence="9">The sequence shown here is derived from an EMBL/GenBank/DDBJ whole genome shotgun (WGS) entry which is preliminary data.</text>
</comment>
<dbReference type="InterPro" id="IPR009057">
    <property type="entry name" value="Homeodomain-like_sf"/>
</dbReference>
<keyword evidence="3" id="KW-0805">Transcription regulation</keyword>
<sequence length="301" mass="34079">MRKPDVGERQREESKRERNENDEGRNPEGSLDRTGGHSIDQLRELIWRSTMGFCSESIRFEGGGRQIIGLNRTGKSCRLRWVNYLHPGLKRGKMTPQEERLVLELHARWGNSRYISPKTFPTLIYHERKSTMSPSLSSSNCSSSSNITTVNSPPLPGTGEASFYDTGGLGEAVQGGEKGYSMDDIWKDIENTINEPVCDGFSEEGQLVHLFSLQGLSLWATHQHQKSCSALEWSRFSVSSNEVIEKKKRKMIGWHRSSLIEMPSFHHCKATNVNNALARSSNPRLSIDESLESWHPRFSIN</sequence>
<keyword evidence="10" id="KW-1185">Reference proteome</keyword>
<evidence type="ECO:0000256" key="2">
    <source>
        <dbReference type="ARBA" id="ARBA00022737"/>
    </source>
</evidence>
<proteinExistence type="predicted"/>
<evidence type="ECO:0000256" key="7">
    <source>
        <dbReference type="SAM" id="MobiDB-lite"/>
    </source>
</evidence>
<dbReference type="PANTHER" id="PTHR45675">
    <property type="entry name" value="MYB TRANSCRIPTION FACTOR-RELATED-RELATED"/>
    <property type="match status" value="1"/>
</dbReference>
<dbReference type="PROSITE" id="PS51294">
    <property type="entry name" value="HTH_MYB"/>
    <property type="match status" value="1"/>
</dbReference>
<comment type="subcellular location">
    <subcellularLocation>
        <location evidence="1">Nucleus</location>
    </subcellularLocation>
</comment>
<dbReference type="PANTHER" id="PTHR45675:SF115">
    <property type="entry name" value="HOMEODOMAIN-LIKE, MYB-LIKE DOMAIN PROTEIN-RELATED"/>
    <property type="match status" value="1"/>
</dbReference>
<dbReference type="Proteomes" id="UP001151529">
    <property type="component" value="Chromosome 9"/>
</dbReference>
<dbReference type="GO" id="GO:0005634">
    <property type="term" value="C:nucleus"/>
    <property type="evidence" value="ECO:0007669"/>
    <property type="project" value="UniProtKB-SubCell"/>
</dbReference>
<keyword evidence="6" id="KW-0539">Nucleus</keyword>
<dbReference type="InterPro" id="IPR044676">
    <property type="entry name" value="EOBI/EOBII-like_plant"/>
</dbReference>
<evidence type="ECO:0000256" key="5">
    <source>
        <dbReference type="ARBA" id="ARBA00023163"/>
    </source>
</evidence>
<evidence type="ECO:0000256" key="1">
    <source>
        <dbReference type="ARBA" id="ARBA00004123"/>
    </source>
</evidence>
<evidence type="ECO:0000313" key="10">
    <source>
        <dbReference type="Proteomes" id="UP001151529"/>
    </source>
</evidence>
<protein>
    <submittedName>
        <fullName evidence="9">MYB TRANSCRIPTION FACTOR-RELATED-RELATED</fullName>
    </submittedName>
</protein>
<dbReference type="OrthoDB" id="2143914at2759"/>
<dbReference type="Gene3D" id="1.10.10.60">
    <property type="entry name" value="Homeodomain-like"/>
    <property type="match status" value="1"/>
</dbReference>
<dbReference type="GO" id="GO:0003700">
    <property type="term" value="F:DNA-binding transcription factor activity"/>
    <property type="evidence" value="ECO:0007669"/>
    <property type="project" value="InterPro"/>
</dbReference>
<dbReference type="GO" id="GO:0043565">
    <property type="term" value="F:sequence-specific DNA binding"/>
    <property type="evidence" value="ECO:0007669"/>
    <property type="project" value="InterPro"/>
</dbReference>
<accession>A0A9Q0NIT4</accession>
<reference evidence="9" key="2">
    <citation type="journal article" date="2023" name="Int. J. Mol. Sci.">
        <title>De Novo Assembly and Annotation of 11 Diverse Shrub Willow (Salix) Genomes Reveals Novel Gene Organization in Sex-Linked Regions.</title>
        <authorList>
            <person name="Hyden B."/>
            <person name="Feng K."/>
            <person name="Yates T.B."/>
            <person name="Jawdy S."/>
            <person name="Cereghino C."/>
            <person name="Smart L.B."/>
            <person name="Muchero W."/>
        </authorList>
    </citation>
    <scope>NUCLEOTIDE SEQUENCE [LARGE SCALE GENOMIC DNA]</scope>
    <source>
        <tissue evidence="9">Shoot tip</tissue>
    </source>
</reference>
<keyword evidence="2" id="KW-0677">Repeat</keyword>
<dbReference type="InterPro" id="IPR017930">
    <property type="entry name" value="Myb_dom"/>
</dbReference>
<keyword evidence="5" id="KW-0804">Transcription</keyword>
<feature type="domain" description="HTH myb-type" evidence="8">
    <location>
        <begin position="70"/>
        <end position="89"/>
    </location>
</feature>
<dbReference type="SUPFAM" id="SSF46689">
    <property type="entry name" value="Homeodomain-like"/>
    <property type="match status" value="1"/>
</dbReference>
<evidence type="ECO:0000256" key="4">
    <source>
        <dbReference type="ARBA" id="ARBA00023125"/>
    </source>
</evidence>
<name>A0A9Q0NIT4_SALVM</name>
<evidence type="ECO:0000256" key="6">
    <source>
        <dbReference type="ARBA" id="ARBA00023242"/>
    </source>
</evidence>
<keyword evidence="4" id="KW-0238">DNA-binding</keyword>
<organism evidence="9 10">
    <name type="scientific">Salix viminalis</name>
    <name type="common">Common osier</name>
    <name type="synonym">Basket willow</name>
    <dbReference type="NCBI Taxonomy" id="40686"/>
    <lineage>
        <taxon>Eukaryota</taxon>
        <taxon>Viridiplantae</taxon>
        <taxon>Streptophyta</taxon>
        <taxon>Embryophyta</taxon>
        <taxon>Tracheophyta</taxon>
        <taxon>Spermatophyta</taxon>
        <taxon>Magnoliopsida</taxon>
        <taxon>eudicotyledons</taxon>
        <taxon>Gunneridae</taxon>
        <taxon>Pentapetalae</taxon>
        <taxon>rosids</taxon>
        <taxon>fabids</taxon>
        <taxon>Malpighiales</taxon>
        <taxon>Salicaceae</taxon>
        <taxon>Saliceae</taxon>
        <taxon>Salix</taxon>
    </lineage>
</organism>
<evidence type="ECO:0000256" key="3">
    <source>
        <dbReference type="ARBA" id="ARBA00023015"/>
    </source>
</evidence>